<accession>A0A4R6YQC9</accession>
<evidence type="ECO:0000256" key="1">
    <source>
        <dbReference type="ARBA" id="ARBA00022500"/>
    </source>
</evidence>
<evidence type="ECO:0000313" key="3">
    <source>
        <dbReference type="EMBL" id="TDR40036.1"/>
    </source>
</evidence>
<dbReference type="InterPro" id="IPR028051">
    <property type="entry name" value="CheX-like_dom"/>
</dbReference>
<dbReference type="GO" id="GO:0006935">
    <property type="term" value="P:chemotaxis"/>
    <property type="evidence" value="ECO:0007669"/>
    <property type="project" value="UniProtKB-KW"/>
</dbReference>
<keyword evidence="4" id="KW-1185">Reference proteome</keyword>
<dbReference type="SUPFAM" id="SSF103039">
    <property type="entry name" value="CheC-like"/>
    <property type="match status" value="1"/>
</dbReference>
<dbReference type="AlphaFoldDB" id="A0A4R6YQC9"/>
<dbReference type="InterPro" id="IPR028976">
    <property type="entry name" value="CheC-like_sf"/>
</dbReference>
<sequence length="154" mass="17093">MSDLSETEIKVFTDAVSHYFSQLTREPAAVRGAYLEREGETPPVYDYSGRILVGGQFRGSVTLSAPRAMIRHLLVALHEPDQSEENLRDTVGELANTLAGNARRHFGEHMEISVPITAAGAFPGSLAARDRRYVIMVNWKTYNACLVVDIERSN</sequence>
<reference evidence="3 4" key="1">
    <citation type="submission" date="2019-03" db="EMBL/GenBank/DDBJ databases">
        <title>Genomic Encyclopedia of Type Strains, Phase IV (KMG-IV): sequencing the most valuable type-strain genomes for metagenomic binning, comparative biology and taxonomic classification.</title>
        <authorList>
            <person name="Goeker M."/>
        </authorList>
    </citation>
    <scope>NUCLEOTIDE SEQUENCE [LARGE SCALE GENOMIC DNA]</scope>
    <source>
        <strain evidence="3 4">DSM 21667</strain>
    </source>
</reference>
<dbReference type="Gene3D" id="3.40.1550.10">
    <property type="entry name" value="CheC-like"/>
    <property type="match status" value="1"/>
</dbReference>
<comment type="caution">
    <text evidence="3">The sequence shown here is derived from an EMBL/GenBank/DDBJ whole genome shotgun (WGS) entry which is preliminary data.</text>
</comment>
<dbReference type="Proteomes" id="UP000295293">
    <property type="component" value="Unassembled WGS sequence"/>
</dbReference>
<feature type="domain" description="Chemotaxis phosphatase CheX-like" evidence="2">
    <location>
        <begin position="47"/>
        <end position="121"/>
    </location>
</feature>
<evidence type="ECO:0000259" key="2">
    <source>
        <dbReference type="Pfam" id="PF13690"/>
    </source>
</evidence>
<organism evidence="3 4">
    <name type="scientific">Tahibacter aquaticus</name>
    <dbReference type="NCBI Taxonomy" id="520092"/>
    <lineage>
        <taxon>Bacteria</taxon>
        <taxon>Pseudomonadati</taxon>
        <taxon>Pseudomonadota</taxon>
        <taxon>Gammaproteobacteria</taxon>
        <taxon>Lysobacterales</taxon>
        <taxon>Rhodanobacteraceae</taxon>
        <taxon>Tahibacter</taxon>
    </lineage>
</organism>
<dbReference type="OrthoDB" id="9788100at2"/>
<proteinExistence type="predicted"/>
<evidence type="ECO:0000313" key="4">
    <source>
        <dbReference type="Proteomes" id="UP000295293"/>
    </source>
</evidence>
<dbReference type="CDD" id="cd17906">
    <property type="entry name" value="CheX"/>
    <property type="match status" value="1"/>
</dbReference>
<dbReference type="EMBL" id="SNZH01000014">
    <property type="protein sequence ID" value="TDR40036.1"/>
    <property type="molecule type" value="Genomic_DNA"/>
</dbReference>
<keyword evidence="1" id="KW-0145">Chemotaxis</keyword>
<name>A0A4R6YQC9_9GAMM</name>
<dbReference type="RefSeq" id="WP_133820526.1">
    <property type="nucleotide sequence ID" value="NZ_SNZH01000014.1"/>
</dbReference>
<protein>
    <submittedName>
        <fullName evidence="3">Chemotaxis protein CheX</fullName>
    </submittedName>
</protein>
<gene>
    <name evidence="3" type="ORF">DFR29_11488</name>
</gene>
<dbReference type="Pfam" id="PF13690">
    <property type="entry name" value="CheX"/>
    <property type="match status" value="1"/>
</dbReference>